<dbReference type="eggNOG" id="KOG0779">
    <property type="taxonomic scope" value="Eukaryota"/>
</dbReference>
<keyword evidence="7" id="KW-1185">Reference proteome</keyword>
<dbReference type="KEGG" id="egt:105972114"/>
<feature type="region of interest" description="Disordered" evidence="4">
    <location>
        <begin position="1"/>
        <end position="37"/>
    </location>
</feature>
<dbReference type="InterPro" id="IPR003653">
    <property type="entry name" value="Peptidase_C48_C"/>
</dbReference>
<evidence type="ECO:0000256" key="2">
    <source>
        <dbReference type="ARBA" id="ARBA00022670"/>
    </source>
</evidence>
<feature type="domain" description="Ubiquitin-like protease family profile" evidence="5">
    <location>
        <begin position="70"/>
        <end position="104"/>
    </location>
</feature>
<dbReference type="PANTHER" id="PTHR47764:SF2">
    <property type="entry name" value="UBIQUITIN-LIKE PROTEASE FAMILY PROFILE DOMAIN-CONTAINING PROTEIN"/>
    <property type="match status" value="1"/>
</dbReference>
<dbReference type="SUPFAM" id="SSF54001">
    <property type="entry name" value="Cysteine proteinases"/>
    <property type="match status" value="1"/>
</dbReference>
<dbReference type="Pfam" id="PF02902">
    <property type="entry name" value="Peptidase_C48"/>
    <property type="match status" value="1"/>
</dbReference>
<dbReference type="OrthoDB" id="442460at2759"/>
<protein>
    <recommendedName>
        <fullName evidence="5">Ubiquitin-like protease family profile domain-containing protein</fullName>
    </recommendedName>
</protein>
<evidence type="ECO:0000259" key="5">
    <source>
        <dbReference type="Pfam" id="PF02902"/>
    </source>
</evidence>
<keyword evidence="3" id="KW-0378">Hydrolase</keyword>
<evidence type="ECO:0000256" key="4">
    <source>
        <dbReference type="SAM" id="MobiDB-lite"/>
    </source>
</evidence>
<dbReference type="Proteomes" id="UP000030748">
    <property type="component" value="Unassembled WGS sequence"/>
</dbReference>
<keyword evidence="2" id="KW-0645">Protease</keyword>
<proteinExistence type="inferred from homology"/>
<evidence type="ECO:0000256" key="1">
    <source>
        <dbReference type="ARBA" id="ARBA00005234"/>
    </source>
</evidence>
<sequence>MLSTVSPSLRRCSPTSVAVNPPPAADPLPSPAVAVADSPPSSYLSEEWKERGNRHEEDIATKFLNLDFIMLQLPQQENWFDCGLFLLHYAELFLEQASNLSATKYLDFLNEDWFFPAEVSLKKRDHIRKLIHRIVEDNALNDPPTTRDKCYQSGTDEDDSGVKFVHQTVAKDQLCLGINLNSCDDLENVIEQRNIDESVIIENVQPLMPDNQFNTMSLPIKEILDTSSKHETEKLRPPRHYSLRSSRREEIKKVVSEEASRTCSGESSVVIDVQNEENCVCDTQVKYENSSMSSEDLSACVVEDSEEESEIEIATIRKIFLCTFLIYVLCYLDI</sequence>
<name>A0A022QA06_ERYGU</name>
<evidence type="ECO:0000313" key="7">
    <source>
        <dbReference type="Proteomes" id="UP000030748"/>
    </source>
</evidence>
<dbReference type="STRING" id="4155.A0A022QA06"/>
<reference evidence="6 7" key="1">
    <citation type="journal article" date="2013" name="Proc. Natl. Acad. Sci. U.S.A.">
        <title>Fine-scale variation in meiotic recombination in Mimulus inferred from population shotgun sequencing.</title>
        <authorList>
            <person name="Hellsten U."/>
            <person name="Wright K.M."/>
            <person name="Jenkins J."/>
            <person name="Shu S."/>
            <person name="Yuan Y."/>
            <person name="Wessler S.R."/>
            <person name="Schmutz J."/>
            <person name="Willis J.H."/>
            <person name="Rokhsar D.S."/>
        </authorList>
    </citation>
    <scope>NUCLEOTIDE SEQUENCE [LARGE SCALE GENOMIC DNA]</scope>
    <source>
        <strain evidence="7">cv. DUN x IM62</strain>
    </source>
</reference>
<dbReference type="GO" id="GO:0008234">
    <property type="term" value="F:cysteine-type peptidase activity"/>
    <property type="evidence" value="ECO:0007669"/>
    <property type="project" value="InterPro"/>
</dbReference>
<evidence type="ECO:0000313" key="6">
    <source>
        <dbReference type="EMBL" id="EYU24781.1"/>
    </source>
</evidence>
<feature type="compositionally biased region" description="Pro residues" evidence="4">
    <location>
        <begin position="20"/>
        <end position="30"/>
    </location>
</feature>
<dbReference type="PANTHER" id="PTHR47764">
    <property type="entry name" value="UBIQUITIN-LIKE-SPECIFIC PROTEASE 2B-RELATED"/>
    <property type="match status" value="1"/>
</dbReference>
<organism evidence="6 7">
    <name type="scientific">Erythranthe guttata</name>
    <name type="common">Yellow monkey flower</name>
    <name type="synonym">Mimulus guttatus</name>
    <dbReference type="NCBI Taxonomy" id="4155"/>
    <lineage>
        <taxon>Eukaryota</taxon>
        <taxon>Viridiplantae</taxon>
        <taxon>Streptophyta</taxon>
        <taxon>Embryophyta</taxon>
        <taxon>Tracheophyta</taxon>
        <taxon>Spermatophyta</taxon>
        <taxon>Magnoliopsida</taxon>
        <taxon>eudicotyledons</taxon>
        <taxon>Gunneridae</taxon>
        <taxon>Pentapetalae</taxon>
        <taxon>asterids</taxon>
        <taxon>lamiids</taxon>
        <taxon>Lamiales</taxon>
        <taxon>Phrymaceae</taxon>
        <taxon>Erythranthe</taxon>
    </lineage>
</organism>
<comment type="similarity">
    <text evidence="1">Belongs to the peptidase C48 family.</text>
</comment>
<dbReference type="Gene3D" id="1.10.418.20">
    <property type="match status" value="1"/>
</dbReference>
<dbReference type="AlphaFoldDB" id="A0A022QA06"/>
<accession>A0A022QA06</accession>
<evidence type="ECO:0000256" key="3">
    <source>
        <dbReference type="ARBA" id="ARBA00022801"/>
    </source>
</evidence>
<gene>
    <name evidence="6" type="ORF">MIMGU_mgv1a009705mg</name>
</gene>
<dbReference type="GO" id="GO:0006508">
    <property type="term" value="P:proteolysis"/>
    <property type="evidence" value="ECO:0007669"/>
    <property type="project" value="UniProtKB-KW"/>
</dbReference>
<dbReference type="InterPro" id="IPR038765">
    <property type="entry name" value="Papain-like_cys_pep_sf"/>
</dbReference>
<dbReference type="PhylomeDB" id="A0A022QA06"/>
<dbReference type="EMBL" id="KI632109">
    <property type="protein sequence ID" value="EYU24781.1"/>
    <property type="molecule type" value="Genomic_DNA"/>
</dbReference>